<dbReference type="AlphaFoldDB" id="A0A0M8MXR9"/>
<evidence type="ECO:0000256" key="1">
    <source>
        <dbReference type="ARBA" id="ARBA00001971"/>
    </source>
</evidence>
<dbReference type="EMBL" id="LGSR01000013">
    <property type="protein sequence ID" value="KOS20908.1"/>
    <property type="molecule type" value="Genomic_DNA"/>
</dbReference>
<gene>
    <name evidence="8" type="ORF">ESCO_004535</name>
</gene>
<evidence type="ECO:0000313" key="9">
    <source>
        <dbReference type="Proteomes" id="UP000053831"/>
    </source>
</evidence>
<dbReference type="GO" id="GO:0020037">
    <property type="term" value="F:heme binding"/>
    <property type="evidence" value="ECO:0007669"/>
    <property type="project" value="InterPro"/>
</dbReference>
<dbReference type="Pfam" id="PF00067">
    <property type="entry name" value="p450"/>
    <property type="match status" value="1"/>
</dbReference>
<reference evidence="8 9" key="1">
    <citation type="submission" date="2015-07" db="EMBL/GenBank/DDBJ databases">
        <title>The genome of the fungus Escovopsis weberi, a specialized disease agent of ant agriculture.</title>
        <authorList>
            <person name="de Man T.J."/>
            <person name="Stajich J.E."/>
            <person name="Kubicek C.P."/>
            <person name="Chenthamara K."/>
            <person name="Atanasova L."/>
            <person name="Druzhinina I.S."/>
            <person name="Birnbaum S."/>
            <person name="Barribeau S.M."/>
            <person name="Teiling C."/>
            <person name="Suen G."/>
            <person name="Currie C."/>
            <person name="Gerardo N.M."/>
        </authorList>
    </citation>
    <scope>NUCLEOTIDE SEQUENCE [LARGE SCALE GENOMIC DNA]</scope>
</reference>
<dbReference type="PANTHER" id="PTHR24305:SF199">
    <property type="entry name" value="P450, PUTATIVE (EUROFUNG)-RELATED"/>
    <property type="match status" value="1"/>
</dbReference>
<evidence type="ECO:0000256" key="3">
    <source>
        <dbReference type="ARBA" id="ARBA00022723"/>
    </source>
</evidence>
<comment type="caution">
    <text evidence="8">The sequence shown here is derived from an EMBL/GenBank/DDBJ whole genome shotgun (WGS) entry which is preliminary data.</text>
</comment>
<dbReference type="InterPro" id="IPR017972">
    <property type="entry name" value="Cyt_P450_CS"/>
</dbReference>
<dbReference type="PROSITE" id="PS00086">
    <property type="entry name" value="CYTOCHROME_P450"/>
    <property type="match status" value="1"/>
</dbReference>
<name>A0A0M8MXR9_ESCWE</name>
<comment type="similarity">
    <text evidence="6">Belongs to the cytochrome P450 family.</text>
</comment>
<dbReference type="GO" id="GO:0016705">
    <property type="term" value="F:oxidoreductase activity, acting on paired donors, with incorporation or reduction of molecular oxygen"/>
    <property type="evidence" value="ECO:0007669"/>
    <property type="project" value="InterPro"/>
</dbReference>
<comment type="cofactor">
    <cofactor evidence="1 5">
        <name>heme</name>
        <dbReference type="ChEBI" id="CHEBI:30413"/>
    </cofactor>
</comment>
<dbReference type="OrthoDB" id="1470350at2759"/>
<accession>A0A0M8MXR9</accession>
<dbReference type="SUPFAM" id="SSF48264">
    <property type="entry name" value="Cytochrome P450"/>
    <property type="match status" value="1"/>
</dbReference>
<dbReference type="InterPro" id="IPR001128">
    <property type="entry name" value="Cyt_P450"/>
</dbReference>
<evidence type="ECO:0000256" key="7">
    <source>
        <dbReference type="SAM" id="Phobius"/>
    </source>
</evidence>
<dbReference type="PANTHER" id="PTHR24305">
    <property type="entry name" value="CYTOCHROME P450"/>
    <property type="match status" value="1"/>
</dbReference>
<keyword evidence="9" id="KW-1185">Reference proteome</keyword>
<proteinExistence type="inferred from homology"/>
<dbReference type="STRING" id="150374.A0A0M8MXR9"/>
<evidence type="ECO:0000256" key="6">
    <source>
        <dbReference type="RuleBase" id="RU000461"/>
    </source>
</evidence>
<keyword evidence="7" id="KW-1133">Transmembrane helix</keyword>
<protein>
    <submittedName>
        <fullName evidence="8">Isotrichodermin C-15 hydroxylase</fullName>
    </submittedName>
</protein>
<keyword evidence="7" id="KW-0472">Membrane</keyword>
<dbReference type="GO" id="GO:0005506">
    <property type="term" value="F:iron ion binding"/>
    <property type="evidence" value="ECO:0007669"/>
    <property type="project" value="InterPro"/>
</dbReference>
<dbReference type="CDD" id="cd11058">
    <property type="entry name" value="CYP60B-like"/>
    <property type="match status" value="1"/>
</dbReference>
<keyword evidence="3 5" id="KW-0479">Metal-binding</keyword>
<evidence type="ECO:0000256" key="2">
    <source>
        <dbReference type="ARBA" id="ARBA00022617"/>
    </source>
</evidence>
<evidence type="ECO:0000313" key="8">
    <source>
        <dbReference type="EMBL" id="KOS20908.1"/>
    </source>
</evidence>
<organism evidence="8 9">
    <name type="scientific">Escovopsis weberi</name>
    <dbReference type="NCBI Taxonomy" id="150374"/>
    <lineage>
        <taxon>Eukaryota</taxon>
        <taxon>Fungi</taxon>
        <taxon>Dikarya</taxon>
        <taxon>Ascomycota</taxon>
        <taxon>Pezizomycotina</taxon>
        <taxon>Sordariomycetes</taxon>
        <taxon>Hypocreomycetidae</taxon>
        <taxon>Hypocreales</taxon>
        <taxon>Hypocreaceae</taxon>
        <taxon>Escovopsis</taxon>
    </lineage>
</organism>
<keyword evidence="6" id="KW-0560">Oxidoreductase</keyword>
<dbReference type="InterPro" id="IPR002401">
    <property type="entry name" value="Cyt_P450_E_grp-I"/>
</dbReference>
<evidence type="ECO:0000256" key="4">
    <source>
        <dbReference type="ARBA" id="ARBA00023004"/>
    </source>
</evidence>
<dbReference type="Proteomes" id="UP000053831">
    <property type="component" value="Unassembled WGS sequence"/>
</dbReference>
<dbReference type="InterPro" id="IPR050121">
    <property type="entry name" value="Cytochrome_P450_monoxygenase"/>
</dbReference>
<keyword evidence="6" id="KW-0503">Monooxygenase</keyword>
<dbReference type="GO" id="GO:0004497">
    <property type="term" value="F:monooxygenase activity"/>
    <property type="evidence" value="ECO:0007669"/>
    <property type="project" value="UniProtKB-KW"/>
</dbReference>
<dbReference type="InterPro" id="IPR036396">
    <property type="entry name" value="Cyt_P450_sf"/>
</dbReference>
<evidence type="ECO:0000256" key="5">
    <source>
        <dbReference type="PIRSR" id="PIRSR602401-1"/>
    </source>
</evidence>
<keyword evidence="4 5" id="KW-0408">Iron</keyword>
<dbReference type="PRINTS" id="PR00385">
    <property type="entry name" value="P450"/>
</dbReference>
<keyword evidence="7" id="KW-0812">Transmembrane</keyword>
<keyword evidence="2 5" id="KW-0349">Heme</keyword>
<sequence length="518" mass="57172">MAAAWCPAPSGNLWAVALLGLLAYRLVRLVSDVFRSSLAAVPGPRARAASRLPLAWSIVRGTLVQDAQALHRRYGPVVRISPNEVSLAAEESWQQVLHGPEQRFLKDPVWWGDQMGLPTSIVTAIDPQRHKRLRRAVAPSFAPEAIKGQEPAFQKYVDLLIDRLRSAVRKSGPGKGKNNGKDGENESTGTAVVDIVPWLNFTTFDIFGALFFSHSFDCLQRSEYHPWIALLFGTVKLAAFIAAARLFPVGQFLLLRCIPPALRRVQADHYGHIVDRVSRRLALKDGGASDLMSHILSRGDRADVPEDDFNATMLIMTIAGSETVATTLSGTIHYLANSPDKFATLAREVRARFDTIEGITVDAVNGLPYLEAVIKEGLRLCPAIPFTLPRRVPEEGEVGYAIHRRPDYFHEAASFIPDRWLCEQPGSGEGNPKAEQARSPFAADHLGAVQAFSVGPRHCPGRGFAWVEMRLIVAKLVWEFDLLPLEEDAATTATTTRWEDAGIRLRERTDIGGSDKRQ</sequence>
<dbReference type="Gene3D" id="1.10.630.10">
    <property type="entry name" value="Cytochrome P450"/>
    <property type="match status" value="1"/>
</dbReference>
<feature type="binding site" description="axial binding residue" evidence="5">
    <location>
        <position position="459"/>
    </location>
    <ligand>
        <name>heme</name>
        <dbReference type="ChEBI" id="CHEBI:30413"/>
    </ligand>
    <ligandPart>
        <name>Fe</name>
        <dbReference type="ChEBI" id="CHEBI:18248"/>
    </ligandPart>
</feature>
<dbReference type="PRINTS" id="PR00463">
    <property type="entry name" value="EP450I"/>
</dbReference>
<feature type="transmembrane region" description="Helical" evidence="7">
    <location>
        <begin position="227"/>
        <end position="247"/>
    </location>
</feature>